<dbReference type="Gene3D" id="3.30.70.1660">
    <property type="match status" value="1"/>
</dbReference>
<dbReference type="Proteomes" id="UP001229251">
    <property type="component" value="Unassembled WGS sequence"/>
</dbReference>
<dbReference type="GO" id="GO:0005737">
    <property type="term" value="C:cytoplasm"/>
    <property type="evidence" value="ECO:0007669"/>
    <property type="project" value="UniProtKB-SubCell"/>
</dbReference>
<dbReference type="PANTHER" id="PTHR43116">
    <property type="entry name" value="PEPTIDE CHAIN RELEASE FACTOR 2"/>
    <property type="match status" value="1"/>
</dbReference>
<evidence type="ECO:0000256" key="6">
    <source>
        <dbReference type="HAMAP-Rule" id="MF_00094"/>
    </source>
</evidence>
<dbReference type="Pfam" id="PF00472">
    <property type="entry name" value="RF-1"/>
    <property type="match status" value="1"/>
</dbReference>
<reference evidence="8" key="1">
    <citation type="submission" date="2023-05" db="EMBL/GenBank/DDBJ databases">
        <title>Cataloging the Phylogenetic Diversity of Human Bladder Bacteria.</title>
        <authorList>
            <person name="Du J."/>
        </authorList>
    </citation>
    <scope>NUCLEOTIDE SEQUENCE</scope>
    <source>
        <strain evidence="8">UMB1231</strain>
    </source>
</reference>
<evidence type="ECO:0000259" key="7">
    <source>
        <dbReference type="PROSITE" id="PS00745"/>
    </source>
</evidence>
<dbReference type="Pfam" id="PF03462">
    <property type="entry name" value="PCRF"/>
    <property type="match status" value="1"/>
</dbReference>
<dbReference type="InterPro" id="IPR005139">
    <property type="entry name" value="PCRF"/>
</dbReference>
<dbReference type="InterPro" id="IPR045853">
    <property type="entry name" value="Pep_chain_release_fac_I_sf"/>
</dbReference>
<gene>
    <name evidence="6 8" type="primary">prfB</name>
    <name evidence="8" type="ORF">QP433_02785</name>
</gene>
<dbReference type="Gene3D" id="1.20.58.410">
    <property type="entry name" value="Release factor"/>
    <property type="match status" value="1"/>
</dbReference>
<evidence type="ECO:0000256" key="1">
    <source>
        <dbReference type="ARBA" id="ARBA00002613"/>
    </source>
</evidence>
<name>A0AAJ1Q4W3_9LACT</name>
<evidence type="ECO:0000313" key="9">
    <source>
        <dbReference type="Proteomes" id="UP001229251"/>
    </source>
</evidence>
<comment type="caution">
    <text evidence="8">The sequence shown here is derived from an EMBL/GenBank/DDBJ whole genome shotgun (WGS) entry which is preliminary data.</text>
</comment>
<dbReference type="AlphaFoldDB" id="A0AAJ1Q4W3"/>
<dbReference type="HAMAP" id="MF_00094">
    <property type="entry name" value="Rel_fac_2"/>
    <property type="match status" value="1"/>
</dbReference>
<evidence type="ECO:0000256" key="5">
    <source>
        <dbReference type="ARBA" id="ARBA00022917"/>
    </source>
</evidence>
<dbReference type="NCBIfam" id="TIGR00020">
    <property type="entry name" value="prfB"/>
    <property type="match status" value="1"/>
</dbReference>
<feature type="domain" description="Prokaryotic-type class I peptide chain release factors" evidence="7">
    <location>
        <begin position="244"/>
        <end position="260"/>
    </location>
</feature>
<evidence type="ECO:0000256" key="3">
    <source>
        <dbReference type="ARBA" id="ARBA00019192"/>
    </source>
</evidence>
<sequence>MELYEVKDKIEEANLTIQTIRRSLDLDQMESDIAQCQDRMAQPGFWDDQSQAQSIIQEMNDKESTRNAFLKLVSDWEDLQVEVELYEETLDRPLWEEIEKNCYKFEQNLKAYQLSLLLSEEHDHCNAILEIHPGAGGKESQDWGQMLLRMYERWASQHDYHISVIDYQNGEEAGIKSVTLEVSGDKAYGFLKSEKGVHRLIRISPFDSNGKRHTSFCSIDVTPMIDDSIEIHINQDDLRIDTYRASGAGGQHINKTSSAVRITHIPTGIVTQSQAQRSQIQNREQAMGLLRAKLYQLELADKEAELQKIKGEQKEIAWGSQIRSYVFHPYRMVKDHRTNFESANVDAVMDGEIDPFIDAYLNWHLDQEN</sequence>
<accession>A0AAJ1Q4W3</accession>
<dbReference type="RefSeq" id="WP_148128871.1">
    <property type="nucleotide sequence ID" value="NZ_JASOOE010000004.1"/>
</dbReference>
<evidence type="ECO:0000313" key="8">
    <source>
        <dbReference type="EMBL" id="MDK7186899.1"/>
    </source>
</evidence>
<dbReference type="PROSITE" id="PS00745">
    <property type="entry name" value="RF_PROK_I"/>
    <property type="match status" value="1"/>
</dbReference>
<dbReference type="PANTHER" id="PTHR43116:SF3">
    <property type="entry name" value="CLASS I PEPTIDE CHAIN RELEASE FACTOR"/>
    <property type="match status" value="1"/>
</dbReference>
<dbReference type="FunFam" id="3.30.160.20:FF:000010">
    <property type="entry name" value="Peptide chain release factor 2"/>
    <property type="match status" value="1"/>
</dbReference>
<feature type="modified residue" description="N5-methylglutamine" evidence="6">
    <location>
        <position position="251"/>
    </location>
</feature>
<evidence type="ECO:0000256" key="4">
    <source>
        <dbReference type="ARBA" id="ARBA00022481"/>
    </source>
</evidence>
<organism evidence="8 9">
    <name type="scientific">Facklamia hominis</name>
    <dbReference type="NCBI Taxonomy" id="178214"/>
    <lineage>
        <taxon>Bacteria</taxon>
        <taxon>Bacillati</taxon>
        <taxon>Bacillota</taxon>
        <taxon>Bacilli</taxon>
        <taxon>Lactobacillales</taxon>
        <taxon>Aerococcaceae</taxon>
        <taxon>Facklamia</taxon>
    </lineage>
</organism>
<dbReference type="Gene3D" id="3.30.160.20">
    <property type="match status" value="1"/>
</dbReference>
<keyword evidence="6" id="KW-0963">Cytoplasm</keyword>
<comment type="PTM">
    <text evidence="6">Methylated by PrmC. Methylation increases the termination efficiency of RF2.</text>
</comment>
<dbReference type="SMART" id="SM00937">
    <property type="entry name" value="PCRF"/>
    <property type="match status" value="1"/>
</dbReference>
<comment type="subcellular location">
    <subcellularLocation>
        <location evidence="6">Cytoplasm</location>
    </subcellularLocation>
</comment>
<comment type="similarity">
    <text evidence="2 6">Belongs to the prokaryotic/mitochondrial release factor family.</text>
</comment>
<protein>
    <recommendedName>
        <fullName evidence="3 6">Peptide chain release factor 2</fullName>
        <shortName evidence="6">RF-2</shortName>
    </recommendedName>
</protein>
<dbReference type="InterPro" id="IPR004374">
    <property type="entry name" value="PrfB"/>
</dbReference>
<comment type="function">
    <text evidence="1 6">Peptide chain release factor 2 directs the termination of translation in response to the peptide chain termination codons UGA and UAA.</text>
</comment>
<keyword evidence="5 6" id="KW-0648">Protein biosynthesis</keyword>
<proteinExistence type="inferred from homology"/>
<keyword evidence="4 6" id="KW-0488">Methylation</keyword>
<evidence type="ECO:0000256" key="2">
    <source>
        <dbReference type="ARBA" id="ARBA00010835"/>
    </source>
</evidence>
<dbReference type="InterPro" id="IPR000352">
    <property type="entry name" value="Pep_chain_release_fac_I"/>
</dbReference>
<dbReference type="SUPFAM" id="SSF75620">
    <property type="entry name" value="Release factor"/>
    <property type="match status" value="1"/>
</dbReference>
<dbReference type="GO" id="GO:0016149">
    <property type="term" value="F:translation release factor activity, codon specific"/>
    <property type="evidence" value="ECO:0007669"/>
    <property type="project" value="UniProtKB-UniRule"/>
</dbReference>
<dbReference type="EMBL" id="JASOOE010000004">
    <property type="protein sequence ID" value="MDK7186899.1"/>
    <property type="molecule type" value="Genomic_DNA"/>
</dbReference>